<proteinExistence type="predicted"/>
<dbReference type="AlphaFoldDB" id="A0A7R9EM24"/>
<evidence type="ECO:0000313" key="2">
    <source>
        <dbReference type="EMBL" id="CAD7437438.1"/>
    </source>
</evidence>
<accession>A0A7R9EM24</accession>
<sequence length="357" mass="41828">MDERKFTVKIELEENLDDELHQDINLKSEMEGDLPIKSEIFLNAVNDYDLQDFEHVLINSLPIKEEPNVDEIEVKYFEEAKNYVQDNIQNYEAQPTHSLDPLRIEKEPDKSPSRHISNQCGSSLEKCKHSCGKAFLKQAEKFGAFVRSACKEEACPKLALRRGPKCSPPRSKYLMPEEDERYNMEGQTSQYYEYLLTGKDAKESISIILPPSHFKSEEHTSHSSVKSHSSSKAASYYNIVEGIEKRSTERMKISRSMAREDDDGYRLDIYWQWRICNCLLPLGYHIELYYHCTDKKLSRKERLEKKREESKIRQERIRNNKEQHRQLNSVNFTVNFILTLTFKLDFCRGSSCRKSEG</sequence>
<evidence type="ECO:0000256" key="1">
    <source>
        <dbReference type="SAM" id="MobiDB-lite"/>
    </source>
</evidence>
<name>A0A7R9EM24_9NEOP</name>
<dbReference type="EMBL" id="OD564270">
    <property type="protein sequence ID" value="CAD7437438.1"/>
    <property type="molecule type" value="Genomic_DNA"/>
</dbReference>
<organism evidence="2">
    <name type="scientific">Timema bartmani</name>
    <dbReference type="NCBI Taxonomy" id="61472"/>
    <lineage>
        <taxon>Eukaryota</taxon>
        <taxon>Metazoa</taxon>
        <taxon>Ecdysozoa</taxon>
        <taxon>Arthropoda</taxon>
        <taxon>Hexapoda</taxon>
        <taxon>Insecta</taxon>
        <taxon>Pterygota</taxon>
        <taxon>Neoptera</taxon>
        <taxon>Polyneoptera</taxon>
        <taxon>Phasmatodea</taxon>
        <taxon>Timematodea</taxon>
        <taxon>Timematoidea</taxon>
        <taxon>Timematidae</taxon>
        <taxon>Timema</taxon>
    </lineage>
</organism>
<feature type="compositionally biased region" description="Basic and acidic residues" evidence="1">
    <location>
        <begin position="100"/>
        <end position="112"/>
    </location>
</feature>
<feature type="region of interest" description="Disordered" evidence="1">
    <location>
        <begin position="94"/>
        <end position="117"/>
    </location>
</feature>
<gene>
    <name evidence="2" type="ORF">TBIB3V08_LOCUS52</name>
</gene>
<reference evidence="2" key="1">
    <citation type="submission" date="2020-11" db="EMBL/GenBank/DDBJ databases">
        <authorList>
            <person name="Tran Van P."/>
        </authorList>
    </citation>
    <scope>NUCLEOTIDE SEQUENCE</scope>
</reference>
<protein>
    <submittedName>
        <fullName evidence="2">Uncharacterized protein</fullName>
    </submittedName>
</protein>